<dbReference type="Proteomes" id="UP000196151">
    <property type="component" value="Chromosome"/>
</dbReference>
<evidence type="ECO:0008006" key="5">
    <source>
        <dbReference type="Google" id="ProtNLM"/>
    </source>
</evidence>
<feature type="transmembrane region" description="Helical" evidence="1">
    <location>
        <begin position="21"/>
        <end position="54"/>
    </location>
</feature>
<organism evidence="2">
    <name type="scientific">Candidatus Enterococcus dunnyi</name>
    <dbReference type="NCBI Taxonomy" id="1834192"/>
    <lineage>
        <taxon>Bacteria</taxon>
        <taxon>Bacillati</taxon>
        <taxon>Bacillota</taxon>
        <taxon>Bacilli</taxon>
        <taxon>Lactobacillales</taxon>
        <taxon>Enterococcaceae</taxon>
        <taxon>Enterococcus</taxon>
    </lineage>
</organism>
<proteinExistence type="predicted"/>
<name>A0A200J9W0_9ENTE</name>
<dbReference type="InterPro" id="IPR018730">
    <property type="entry name" value="DUF2273"/>
</dbReference>
<gene>
    <name evidence="3" type="ORF">A5889_000727</name>
    <name evidence="2" type="ORF">A5889_002354</name>
</gene>
<dbReference type="Pfam" id="PF10031">
    <property type="entry name" value="DUF2273"/>
    <property type="match status" value="1"/>
</dbReference>
<evidence type="ECO:0000313" key="2">
    <source>
        <dbReference type="EMBL" id="OUZ33639.1"/>
    </source>
</evidence>
<reference evidence="3" key="2">
    <citation type="submission" date="2017-05" db="EMBL/GenBank/DDBJ databases">
        <authorList>
            <consortium name="The Broad Institute Genomics Platform"/>
            <consortium name="The Broad Institute Genomic Center for Infectious Diseases"/>
            <person name="Earl A."/>
            <person name="Manson A."/>
            <person name="Schwartman J."/>
            <person name="Gilmore M."/>
            <person name="Abouelleil A."/>
            <person name="Cao P."/>
            <person name="Chapman S."/>
            <person name="Cusick C."/>
            <person name="Shea T."/>
            <person name="Young S."/>
            <person name="Neafsey D."/>
            <person name="Nusbaum C."/>
            <person name="Birren B."/>
        </authorList>
    </citation>
    <scope>NUCLEOTIDE SEQUENCE</scope>
    <source>
        <strain evidence="3">9D6_DIV0238</strain>
    </source>
</reference>
<accession>A0A200J9W0</accession>
<keyword evidence="1" id="KW-1133">Transmembrane helix</keyword>
<reference evidence="2" key="1">
    <citation type="submission" date="2017-05" db="EMBL/GenBank/DDBJ databases">
        <title>The Genome Sequence of Enterococcus sp. 9D6_DIV0238.</title>
        <authorList>
            <consortium name="The Broad Institute Genomics Platform"/>
            <consortium name="The Broad Institute Genomic Center for Infectious Diseases"/>
            <person name="Earl A."/>
            <person name="Manson A."/>
            <person name="Schwartman J."/>
            <person name="Gilmore M."/>
            <person name="Abouelleil A."/>
            <person name="Cao P."/>
            <person name="Chapman S."/>
            <person name="Cusick C."/>
            <person name="Shea T."/>
            <person name="Young S."/>
            <person name="Neafsey D."/>
            <person name="Nusbaum C."/>
            <person name="Birren B."/>
        </authorList>
    </citation>
    <scope>NUCLEOTIDE SEQUENCE [LARGE SCALE GENOMIC DNA]</scope>
    <source>
        <strain evidence="2">9D6_DIV0238</strain>
    </source>
</reference>
<dbReference type="EMBL" id="NIBQ01000002">
    <property type="protein sequence ID" value="OUZ33639.1"/>
    <property type="molecule type" value="Genomic_DNA"/>
</dbReference>
<keyword evidence="4" id="KW-1185">Reference proteome</keyword>
<evidence type="ECO:0000313" key="4">
    <source>
        <dbReference type="Proteomes" id="UP000196151"/>
    </source>
</evidence>
<evidence type="ECO:0000313" key="3">
    <source>
        <dbReference type="EMBL" id="WYJ93231.1"/>
    </source>
</evidence>
<reference evidence="3" key="3">
    <citation type="submission" date="2024-03" db="EMBL/GenBank/DDBJ databases">
        <title>The Genome Sequence of Enterococcus sp. DIV0238c.</title>
        <authorList>
            <consortium name="The Broad Institute Genomics Platform"/>
            <consortium name="The Broad Institute Microbial Omics Core"/>
            <consortium name="The Broad Institute Genomic Center for Infectious Diseases"/>
            <person name="Earl A."/>
            <person name="Manson A."/>
            <person name="Gilmore M."/>
            <person name="Schwartman J."/>
            <person name="Shea T."/>
            <person name="Abouelleil A."/>
            <person name="Cao P."/>
            <person name="Chapman S."/>
            <person name="Cusick C."/>
            <person name="Young S."/>
            <person name="Neafsey D."/>
            <person name="Nusbaum C."/>
            <person name="Birren B."/>
        </authorList>
    </citation>
    <scope>NUCLEOTIDE SEQUENCE</scope>
    <source>
        <strain evidence="3">9D6_DIV0238</strain>
    </source>
</reference>
<sequence length="78" mass="9293">MMDQKQKEEWFKQLKPYRFRIIWTTLFFLLAILFLWIGFGKTLVLLIFGTIGYLIGKMRDEDLDIYSLIDAVRGMIGI</sequence>
<keyword evidence="1" id="KW-0812">Transmembrane</keyword>
<dbReference type="AlphaFoldDB" id="A0A200J9W0"/>
<protein>
    <recommendedName>
        <fullName evidence="5">Small integral membrane protein</fullName>
    </recommendedName>
</protein>
<keyword evidence="1" id="KW-0472">Membrane</keyword>
<dbReference type="EMBL" id="CP147246">
    <property type="protein sequence ID" value="WYJ93231.1"/>
    <property type="molecule type" value="Genomic_DNA"/>
</dbReference>
<evidence type="ECO:0000256" key="1">
    <source>
        <dbReference type="SAM" id="Phobius"/>
    </source>
</evidence>